<dbReference type="EMBL" id="CAKLCB010000381">
    <property type="protein sequence ID" value="CAH0521586.1"/>
    <property type="molecule type" value="Genomic_DNA"/>
</dbReference>
<organism evidence="1 2">
    <name type="scientific">Peronospora belbahrii</name>
    <dbReference type="NCBI Taxonomy" id="622444"/>
    <lineage>
        <taxon>Eukaryota</taxon>
        <taxon>Sar</taxon>
        <taxon>Stramenopiles</taxon>
        <taxon>Oomycota</taxon>
        <taxon>Peronosporomycetes</taxon>
        <taxon>Peronosporales</taxon>
        <taxon>Peronosporaceae</taxon>
        <taxon>Peronospora</taxon>
    </lineage>
</organism>
<gene>
    <name evidence="1" type="ORF">PBS001_LOCUS8031</name>
</gene>
<comment type="caution">
    <text evidence="1">The sequence shown here is derived from an EMBL/GenBank/DDBJ whole genome shotgun (WGS) entry which is preliminary data.</text>
</comment>
<evidence type="ECO:0000313" key="2">
    <source>
        <dbReference type="Proteomes" id="UP001158986"/>
    </source>
</evidence>
<proteinExistence type="predicted"/>
<keyword evidence="2" id="KW-1185">Reference proteome</keyword>
<dbReference type="Proteomes" id="UP001158986">
    <property type="component" value="Unassembled WGS sequence"/>
</dbReference>
<reference evidence="1 2" key="1">
    <citation type="submission" date="2021-11" db="EMBL/GenBank/DDBJ databases">
        <authorList>
            <person name="Islam A."/>
            <person name="Islam S."/>
            <person name="Flora M.S."/>
            <person name="Rahman M."/>
            <person name="Ziaur R.M."/>
            <person name="Epstein J.H."/>
            <person name="Hassan M."/>
            <person name="Klassen M."/>
            <person name="Woodard K."/>
            <person name="Webb A."/>
            <person name="Webby R.J."/>
            <person name="El Zowalaty M.E."/>
        </authorList>
    </citation>
    <scope>NUCLEOTIDE SEQUENCE [LARGE SCALE GENOMIC DNA]</scope>
    <source>
        <strain evidence="1">Pbs1</strain>
    </source>
</reference>
<accession>A0ABN8DAI7</accession>
<protein>
    <submittedName>
        <fullName evidence="1">Uncharacterized protein</fullName>
    </submittedName>
</protein>
<sequence length="136" mass="15192">MVFNSDAERSRRTIEPMLFLKDGSDADDEHHSDWSVGFPSLKRARIDEEGFLAEAVLAYAASIDGVPETPKGYVEAITSDEAAEWRQAIDAELQSHARNQTWTLVPLERLLFQLDAVGFLQRNATRAVELSDTKLG</sequence>
<name>A0ABN8DAI7_9STRA</name>
<evidence type="ECO:0000313" key="1">
    <source>
        <dbReference type="EMBL" id="CAH0521586.1"/>
    </source>
</evidence>